<keyword evidence="2" id="KW-0812">Transmembrane</keyword>
<dbReference type="Gene3D" id="3.40.50.1110">
    <property type="entry name" value="SGNH hydrolase"/>
    <property type="match status" value="1"/>
</dbReference>
<organism evidence="3 4">
    <name type="scientific">Flavobacterium suaedae</name>
    <dbReference type="NCBI Taxonomy" id="1767027"/>
    <lineage>
        <taxon>Bacteria</taxon>
        <taxon>Pseudomonadati</taxon>
        <taxon>Bacteroidota</taxon>
        <taxon>Flavobacteriia</taxon>
        <taxon>Flavobacteriales</taxon>
        <taxon>Flavobacteriaceae</taxon>
        <taxon>Flavobacterium</taxon>
    </lineage>
</organism>
<evidence type="ECO:0000313" key="4">
    <source>
        <dbReference type="Proteomes" id="UP000615760"/>
    </source>
</evidence>
<evidence type="ECO:0000313" key="3">
    <source>
        <dbReference type="EMBL" id="GGB72568.1"/>
    </source>
</evidence>
<protein>
    <recommendedName>
        <fullName evidence="5">SGNH hydrolase-type esterase domain-containing protein</fullName>
    </recommendedName>
</protein>
<feature type="region of interest" description="Disordered" evidence="1">
    <location>
        <begin position="463"/>
        <end position="504"/>
    </location>
</feature>
<evidence type="ECO:0000256" key="1">
    <source>
        <dbReference type="SAM" id="MobiDB-lite"/>
    </source>
</evidence>
<name>A0ABQ1JR78_9FLAO</name>
<comment type="caution">
    <text evidence="3">The sequence shown here is derived from an EMBL/GenBank/DDBJ whole genome shotgun (WGS) entry which is preliminary data.</text>
</comment>
<dbReference type="Gene3D" id="2.60.120.1360">
    <property type="match status" value="1"/>
</dbReference>
<dbReference type="Proteomes" id="UP000615760">
    <property type="component" value="Unassembled WGS sequence"/>
</dbReference>
<gene>
    <name evidence="3" type="ORF">GCM10007424_10640</name>
</gene>
<dbReference type="InterPro" id="IPR036514">
    <property type="entry name" value="SGNH_hydro_sf"/>
</dbReference>
<proteinExistence type="predicted"/>
<sequence length="504" mass="57396">MKPDKPYFFQSFAIVVLSIVAFFIFKQFLPRKIFSEQDIPAENVLIDSMVIKAIQEIDTTAIVEKDTVPPKKKIKFKKKKGIKYPTETFDGYKGHQHLIAFYEKLLALEEKNKGSVRIAYFGDSMTDGDLIVQDFRSNFQERFGGTGVGFVNITSESANARITVKHTFSRNWDAQSYINTQKPTSPFGVNGHVFFTKHDTVKPIWVNYKAGYQAGLNWLQKPTLFYGKSNNKEAEIEVFTKNDTIIKKLTPEKVLNTLTLSQESLKEFKAQFIAADSIPFYGFNFDDGKGVHVDNFSSRGNSGLPISIFNTRLMRAFDEKLGYDLIVLHYGTNVLNYGSYNYGWYTKRMGRVVQHIRECFPNADILIISTADKSSKYDMEMKTDSAVVPLTLAQKRYAVEQEAAFVNLYLLMGGENSMVEWVEQEKPLANKDYTHFNYRGAKKVAGLVYQQLMDGYEEFKKMKKESEKGTKPKGLTKASSVKKTDSLKPADSLSHKKDTIINGY</sequence>
<keyword evidence="2" id="KW-0472">Membrane</keyword>
<dbReference type="SUPFAM" id="SSF52266">
    <property type="entry name" value="SGNH hydrolase"/>
    <property type="match status" value="1"/>
</dbReference>
<evidence type="ECO:0000256" key="2">
    <source>
        <dbReference type="SAM" id="Phobius"/>
    </source>
</evidence>
<feature type="transmembrane region" description="Helical" evidence="2">
    <location>
        <begin position="6"/>
        <end position="25"/>
    </location>
</feature>
<keyword evidence="4" id="KW-1185">Reference proteome</keyword>
<accession>A0ABQ1JR78</accession>
<dbReference type="RefSeq" id="WP_188620205.1">
    <property type="nucleotide sequence ID" value="NZ_BMJE01000002.1"/>
</dbReference>
<feature type="compositionally biased region" description="Basic and acidic residues" evidence="1">
    <location>
        <begin position="482"/>
        <end position="504"/>
    </location>
</feature>
<dbReference type="EMBL" id="BMJE01000002">
    <property type="protein sequence ID" value="GGB72568.1"/>
    <property type="molecule type" value="Genomic_DNA"/>
</dbReference>
<evidence type="ECO:0008006" key="5">
    <source>
        <dbReference type="Google" id="ProtNLM"/>
    </source>
</evidence>
<reference evidence="4" key="1">
    <citation type="journal article" date="2019" name="Int. J. Syst. Evol. Microbiol.">
        <title>The Global Catalogue of Microorganisms (GCM) 10K type strain sequencing project: providing services to taxonomists for standard genome sequencing and annotation.</title>
        <authorList>
            <consortium name="The Broad Institute Genomics Platform"/>
            <consortium name="The Broad Institute Genome Sequencing Center for Infectious Disease"/>
            <person name="Wu L."/>
            <person name="Ma J."/>
        </authorList>
    </citation>
    <scope>NUCLEOTIDE SEQUENCE [LARGE SCALE GENOMIC DNA]</scope>
    <source>
        <strain evidence="4">CGMCC 1.15461</strain>
    </source>
</reference>
<keyword evidence="2" id="KW-1133">Transmembrane helix</keyword>